<evidence type="ECO:0000313" key="2">
    <source>
        <dbReference type="EMBL" id="JAE20673.1"/>
    </source>
</evidence>
<reference evidence="2" key="2">
    <citation type="journal article" date="2015" name="Data Brief">
        <title>Shoot transcriptome of the giant reed, Arundo donax.</title>
        <authorList>
            <person name="Barrero R.A."/>
            <person name="Guerrero F.D."/>
            <person name="Moolhuijzen P."/>
            <person name="Goolsby J.A."/>
            <person name="Tidwell J."/>
            <person name="Bellgard S.E."/>
            <person name="Bellgard M.I."/>
        </authorList>
    </citation>
    <scope>NUCLEOTIDE SEQUENCE</scope>
    <source>
        <tissue evidence="2">Shoot tissue taken approximately 20 cm above the soil surface</tissue>
    </source>
</reference>
<feature type="compositionally biased region" description="Polar residues" evidence="1">
    <location>
        <begin position="9"/>
        <end position="19"/>
    </location>
</feature>
<name>A0A0A9GJ32_ARUDO</name>
<evidence type="ECO:0000256" key="1">
    <source>
        <dbReference type="SAM" id="MobiDB-lite"/>
    </source>
</evidence>
<protein>
    <submittedName>
        <fullName evidence="2">Uncharacterized protein</fullName>
    </submittedName>
</protein>
<dbReference type="AlphaFoldDB" id="A0A0A9GJ32"/>
<accession>A0A0A9GJ32</accession>
<dbReference type="EMBL" id="GBRH01177223">
    <property type="protein sequence ID" value="JAE20673.1"/>
    <property type="molecule type" value="Transcribed_RNA"/>
</dbReference>
<feature type="region of interest" description="Disordered" evidence="1">
    <location>
        <begin position="1"/>
        <end position="48"/>
    </location>
</feature>
<proteinExistence type="predicted"/>
<feature type="compositionally biased region" description="Pro residues" evidence="1">
    <location>
        <begin position="26"/>
        <end position="41"/>
    </location>
</feature>
<organism evidence="2">
    <name type="scientific">Arundo donax</name>
    <name type="common">Giant reed</name>
    <name type="synonym">Donax arundinaceus</name>
    <dbReference type="NCBI Taxonomy" id="35708"/>
    <lineage>
        <taxon>Eukaryota</taxon>
        <taxon>Viridiplantae</taxon>
        <taxon>Streptophyta</taxon>
        <taxon>Embryophyta</taxon>
        <taxon>Tracheophyta</taxon>
        <taxon>Spermatophyta</taxon>
        <taxon>Magnoliopsida</taxon>
        <taxon>Liliopsida</taxon>
        <taxon>Poales</taxon>
        <taxon>Poaceae</taxon>
        <taxon>PACMAD clade</taxon>
        <taxon>Arundinoideae</taxon>
        <taxon>Arundineae</taxon>
        <taxon>Arundo</taxon>
    </lineage>
</organism>
<reference evidence="2" key="1">
    <citation type="submission" date="2014-09" db="EMBL/GenBank/DDBJ databases">
        <authorList>
            <person name="Magalhaes I.L.F."/>
            <person name="Oliveira U."/>
            <person name="Santos F.R."/>
            <person name="Vidigal T.H.D.A."/>
            <person name="Brescovit A.D."/>
            <person name="Santos A.J."/>
        </authorList>
    </citation>
    <scope>NUCLEOTIDE SEQUENCE</scope>
    <source>
        <tissue evidence="2">Shoot tissue taken approximately 20 cm above the soil surface</tissue>
    </source>
</reference>
<sequence length="48" mass="5030">MGIGPWHSDLTNPGTSISHLPSTSLPRPPTSPTQAPAPPHPGRYCRGT</sequence>